<dbReference type="OMA" id="EETYMGI"/>
<keyword evidence="3" id="KW-1185">Reference proteome</keyword>
<dbReference type="InParanoid" id="A0A200PMG4"/>
<dbReference type="PANTHER" id="PTHR34780">
    <property type="entry name" value="OS08G0427800 PROTEIN"/>
    <property type="match status" value="1"/>
</dbReference>
<comment type="caution">
    <text evidence="2">The sequence shown here is derived from an EMBL/GenBank/DDBJ whole genome shotgun (WGS) entry which is preliminary data.</text>
</comment>
<gene>
    <name evidence="2" type="ORF">BVC80_8533g10</name>
</gene>
<name>A0A200PMG4_MACCD</name>
<accession>A0A200PMG4</accession>
<proteinExistence type="predicted"/>
<evidence type="ECO:0000313" key="2">
    <source>
        <dbReference type="EMBL" id="OUZ99391.1"/>
    </source>
</evidence>
<dbReference type="EMBL" id="MVGT01004493">
    <property type="protein sequence ID" value="OUZ99391.1"/>
    <property type="molecule type" value="Genomic_DNA"/>
</dbReference>
<evidence type="ECO:0000256" key="1">
    <source>
        <dbReference type="SAM" id="MobiDB-lite"/>
    </source>
</evidence>
<organism evidence="2 3">
    <name type="scientific">Macleaya cordata</name>
    <name type="common">Five-seeded plume-poppy</name>
    <name type="synonym">Bocconia cordata</name>
    <dbReference type="NCBI Taxonomy" id="56857"/>
    <lineage>
        <taxon>Eukaryota</taxon>
        <taxon>Viridiplantae</taxon>
        <taxon>Streptophyta</taxon>
        <taxon>Embryophyta</taxon>
        <taxon>Tracheophyta</taxon>
        <taxon>Spermatophyta</taxon>
        <taxon>Magnoliopsida</taxon>
        <taxon>Ranunculales</taxon>
        <taxon>Papaveraceae</taxon>
        <taxon>Papaveroideae</taxon>
        <taxon>Macleaya</taxon>
    </lineage>
</organism>
<sequence>MEKEQRENRGGERKEEETYMGIPIHNQVKKIKQEYEKIKDPSPDSPVQPEIRPAVLREINRQLSRSPLGRSTGRPISVGDS</sequence>
<reference evidence="2 3" key="1">
    <citation type="journal article" date="2017" name="Mol. Plant">
        <title>The Genome of Medicinal Plant Macleaya cordata Provides New Insights into Benzylisoquinoline Alkaloids Metabolism.</title>
        <authorList>
            <person name="Liu X."/>
            <person name="Liu Y."/>
            <person name="Huang P."/>
            <person name="Ma Y."/>
            <person name="Qing Z."/>
            <person name="Tang Q."/>
            <person name="Cao H."/>
            <person name="Cheng P."/>
            <person name="Zheng Y."/>
            <person name="Yuan Z."/>
            <person name="Zhou Y."/>
            <person name="Liu J."/>
            <person name="Tang Z."/>
            <person name="Zhuo Y."/>
            <person name="Zhang Y."/>
            <person name="Yu L."/>
            <person name="Huang J."/>
            <person name="Yang P."/>
            <person name="Peng Q."/>
            <person name="Zhang J."/>
            <person name="Jiang W."/>
            <person name="Zhang Z."/>
            <person name="Lin K."/>
            <person name="Ro D.K."/>
            <person name="Chen X."/>
            <person name="Xiong X."/>
            <person name="Shang Y."/>
            <person name="Huang S."/>
            <person name="Zeng J."/>
        </authorList>
    </citation>
    <scope>NUCLEOTIDE SEQUENCE [LARGE SCALE GENOMIC DNA]</scope>
    <source>
        <strain evidence="3">cv. BLH2017</strain>
        <tissue evidence="2">Root</tissue>
    </source>
</reference>
<feature type="region of interest" description="Disordered" evidence="1">
    <location>
        <begin position="1"/>
        <end position="81"/>
    </location>
</feature>
<feature type="compositionally biased region" description="Basic and acidic residues" evidence="1">
    <location>
        <begin position="31"/>
        <end position="42"/>
    </location>
</feature>
<dbReference type="Proteomes" id="UP000195402">
    <property type="component" value="Unassembled WGS sequence"/>
</dbReference>
<feature type="compositionally biased region" description="Basic and acidic residues" evidence="1">
    <location>
        <begin position="1"/>
        <end position="17"/>
    </location>
</feature>
<dbReference type="OrthoDB" id="1879501at2759"/>
<dbReference type="STRING" id="56857.A0A200PMG4"/>
<dbReference type="AlphaFoldDB" id="A0A200PMG4"/>
<protein>
    <submittedName>
        <fullName evidence="2">Uncharacterized protein</fullName>
    </submittedName>
</protein>
<dbReference type="FunCoup" id="A0A200PMG4">
    <property type="interactions" value="1"/>
</dbReference>
<dbReference type="PANTHER" id="PTHR34780:SF5">
    <property type="entry name" value="OS02G0733900 PROTEIN"/>
    <property type="match status" value="1"/>
</dbReference>
<evidence type="ECO:0000313" key="3">
    <source>
        <dbReference type="Proteomes" id="UP000195402"/>
    </source>
</evidence>